<sequence>MTKRRVVVTGIGTINPIGHNVEETWKSIEEGKCGIAPISLFDTKDMKVTLAGEVKDFDVTKYIDKKEAKKMDRFIQMGMIAAKEAVTDSGLDINNIDSHRFGVIVSSGIGGLGSIEKNYQTAEKRGFDRVSPFFIPMTISNLAAGHIAIAYHAQGLCTCPVTACAGGTNAIGDAFRNIRDGYQDVMIAGGCEASVTPLGIGGFTSMKALSDATDPKRASIPFDKERNGFVMGEGAGILILEELEHALKRGAHIYGEMTGYGVSCDAHHITAPLPNGEGGAYAMQNALDDAGISYDVIDYINAHGTSTHLNDLCETEAIKSVFKEHAYKLAVSSTKGHTGHCLGAAGGIEAVLSVLALKHDFIPPTLNYQVKDEECDLNVVPNIGVKKDLHYVMSNSLGFGGHNASIIFKEYDNGTK</sequence>
<keyword evidence="8" id="KW-0443">Lipid metabolism</keyword>
<protein>
    <recommendedName>
        <fullName evidence="4 14">3-oxoacyl-[acyl-carrier-protein] synthase 2</fullName>
        <ecNumber evidence="3 14">2.3.1.179</ecNumber>
    </recommendedName>
</protein>
<comment type="caution">
    <text evidence="17">The sequence shown here is derived from an EMBL/GenBank/DDBJ whole genome shotgun (WGS) entry which is preliminary data.</text>
</comment>
<evidence type="ECO:0000256" key="15">
    <source>
        <dbReference type="RuleBase" id="RU003694"/>
    </source>
</evidence>
<evidence type="ECO:0000256" key="6">
    <source>
        <dbReference type="ARBA" id="ARBA00022679"/>
    </source>
</evidence>
<dbReference type="Pfam" id="PF02801">
    <property type="entry name" value="Ketoacyl-synt_C"/>
    <property type="match status" value="1"/>
</dbReference>
<dbReference type="EMBL" id="JAHOEL010000005">
    <property type="protein sequence ID" value="MBV3391929.1"/>
    <property type="molecule type" value="Genomic_DNA"/>
</dbReference>
<comment type="catalytic activity">
    <reaction evidence="13 14">
        <text>a fatty acyl-[ACP] + malonyl-[ACP] + H(+) = a 3-oxoacyl-[ACP] + holo-[ACP] + CO2</text>
        <dbReference type="Rhea" id="RHEA:22836"/>
        <dbReference type="Rhea" id="RHEA-COMP:9623"/>
        <dbReference type="Rhea" id="RHEA-COMP:9685"/>
        <dbReference type="Rhea" id="RHEA-COMP:9916"/>
        <dbReference type="Rhea" id="RHEA-COMP:14125"/>
        <dbReference type="ChEBI" id="CHEBI:15378"/>
        <dbReference type="ChEBI" id="CHEBI:16526"/>
        <dbReference type="ChEBI" id="CHEBI:64479"/>
        <dbReference type="ChEBI" id="CHEBI:78449"/>
        <dbReference type="ChEBI" id="CHEBI:78776"/>
        <dbReference type="ChEBI" id="CHEBI:138651"/>
    </reaction>
</comment>
<dbReference type="NCBIfam" id="NF005589">
    <property type="entry name" value="PRK07314.1"/>
    <property type="match status" value="1"/>
</dbReference>
<dbReference type="EC" id="2.3.1.179" evidence="3 14"/>
<dbReference type="CDD" id="cd00834">
    <property type="entry name" value="KAS_I_II"/>
    <property type="match status" value="1"/>
</dbReference>
<organism evidence="17 19">
    <name type="scientific">Catenibacterium mitsuokai</name>
    <dbReference type="NCBI Taxonomy" id="100886"/>
    <lineage>
        <taxon>Bacteria</taxon>
        <taxon>Bacillati</taxon>
        <taxon>Bacillota</taxon>
        <taxon>Erysipelotrichia</taxon>
        <taxon>Erysipelotrichales</taxon>
        <taxon>Coprobacillaceae</taxon>
        <taxon>Catenibacterium</taxon>
    </lineage>
</organism>
<keyword evidence="9 14" id="KW-0275">Fatty acid biosynthesis</keyword>
<evidence type="ECO:0000313" key="19">
    <source>
        <dbReference type="Proteomes" id="UP001196408"/>
    </source>
</evidence>
<evidence type="ECO:0000256" key="7">
    <source>
        <dbReference type="ARBA" id="ARBA00022832"/>
    </source>
</evidence>
<keyword evidence="7" id="KW-0276">Fatty acid metabolism</keyword>
<comment type="pathway">
    <text evidence="1 14">Lipid metabolism; fatty acid biosynthesis.</text>
</comment>
<keyword evidence="20" id="KW-1185">Reference proteome</keyword>
<evidence type="ECO:0000256" key="5">
    <source>
        <dbReference type="ARBA" id="ARBA00022516"/>
    </source>
</evidence>
<evidence type="ECO:0000259" key="16">
    <source>
        <dbReference type="PROSITE" id="PS52004"/>
    </source>
</evidence>
<evidence type="ECO:0000256" key="14">
    <source>
        <dbReference type="PIRNR" id="PIRNR000447"/>
    </source>
</evidence>
<dbReference type="Proteomes" id="UP001196408">
    <property type="component" value="Unassembled WGS sequence"/>
</dbReference>
<comment type="function">
    <text evidence="11 14">Involved in the type II fatty acid elongation cycle. Catalyzes the elongation of a wide range of acyl-ACP by the addition of two carbons from malonyl-ACP to an acyl acceptor. Can efficiently catalyze the conversion of palmitoleoyl-ACP (cis-hexadec-9-enoyl-ACP) to cis-vaccenoyl-ACP (cis-octadec-11-enoyl-ACP), an essential step in the thermal regulation of fatty acid composition.</text>
</comment>
<comment type="similarity">
    <text evidence="2 14 15">Belongs to the thiolase-like superfamily. Beta-ketoacyl-ACP synthases family.</text>
</comment>
<dbReference type="EMBL" id="JAHOEF010000005">
    <property type="protein sequence ID" value="MBV3381904.1"/>
    <property type="molecule type" value="Genomic_DNA"/>
</dbReference>
<evidence type="ECO:0000256" key="3">
    <source>
        <dbReference type="ARBA" id="ARBA00012356"/>
    </source>
</evidence>
<dbReference type="InterPro" id="IPR017568">
    <property type="entry name" value="3-oxoacyl-ACP_synth-2"/>
</dbReference>
<keyword evidence="5 14" id="KW-0444">Lipid biosynthesis</keyword>
<dbReference type="InterPro" id="IPR014030">
    <property type="entry name" value="Ketoacyl_synth_N"/>
</dbReference>
<reference evidence="17 20" key="1">
    <citation type="submission" date="2021-06" db="EMBL/GenBank/DDBJ databases">
        <title>Collection of gut derived symbiotic bacterial strains cultured from healthy donors.</title>
        <authorList>
            <person name="Lin H."/>
            <person name="Littmann E."/>
            <person name="Pamer E.G."/>
        </authorList>
    </citation>
    <scope>NUCLEOTIDE SEQUENCE</scope>
    <source>
        <strain evidence="18 20">MSK.21.70</strain>
        <strain evidence="17">MSK.21.82</strain>
    </source>
</reference>
<name>A0AAW4MRN9_9FIRM</name>
<dbReference type="SMART" id="SM00825">
    <property type="entry name" value="PKS_KS"/>
    <property type="match status" value="1"/>
</dbReference>
<keyword evidence="6 14" id="KW-0808">Transferase</keyword>
<dbReference type="PANTHER" id="PTHR11712">
    <property type="entry name" value="POLYKETIDE SYNTHASE-RELATED"/>
    <property type="match status" value="1"/>
</dbReference>
<evidence type="ECO:0000256" key="2">
    <source>
        <dbReference type="ARBA" id="ARBA00008467"/>
    </source>
</evidence>
<dbReference type="GO" id="GO:0004315">
    <property type="term" value="F:3-oxoacyl-[acyl-carrier-protein] synthase activity"/>
    <property type="evidence" value="ECO:0007669"/>
    <property type="project" value="UniProtKB-UniRule"/>
</dbReference>
<dbReference type="GO" id="GO:0005829">
    <property type="term" value="C:cytosol"/>
    <property type="evidence" value="ECO:0007669"/>
    <property type="project" value="TreeGrafter"/>
</dbReference>
<dbReference type="PANTHER" id="PTHR11712:SF336">
    <property type="entry name" value="3-OXOACYL-[ACYL-CARRIER-PROTEIN] SYNTHASE, MITOCHONDRIAL"/>
    <property type="match status" value="1"/>
</dbReference>
<gene>
    <name evidence="17" type="primary">fabF</name>
    <name evidence="17" type="ORF">KSV97_01425</name>
    <name evidence="18" type="ORF">KSW06_01440</name>
</gene>
<evidence type="ECO:0000256" key="11">
    <source>
        <dbReference type="ARBA" id="ARBA00024006"/>
    </source>
</evidence>
<evidence type="ECO:0000256" key="10">
    <source>
        <dbReference type="ARBA" id="ARBA00023315"/>
    </source>
</evidence>
<dbReference type="Pfam" id="PF00109">
    <property type="entry name" value="ketoacyl-synt"/>
    <property type="match status" value="1"/>
</dbReference>
<dbReference type="NCBIfam" id="TIGR03150">
    <property type="entry name" value="fabF"/>
    <property type="match status" value="1"/>
</dbReference>
<dbReference type="PROSITE" id="PS52004">
    <property type="entry name" value="KS3_2"/>
    <property type="match status" value="1"/>
</dbReference>
<comment type="catalytic activity">
    <reaction evidence="12 14">
        <text>(9Z)-hexadecenoyl-[ACP] + malonyl-[ACP] + H(+) = 3-oxo-(11Z)-octadecenoyl-[ACP] + holo-[ACP] + CO2</text>
        <dbReference type="Rhea" id="RHEA:55040"/>
        <dbReference type="Rhea" id="RHEA-COMP:9623"/>
        <dbReference type="Rhea" id="RHEA-COMP:9685"/>
        <dbReference type="Rhea" id="RHEA-COMP:10800"/>
        <dbReference type="Rhea" id="RHEA-COMP:14074"/>
        <dbReference type="ChEBI" id="CHEBI:15378"/>
        <dbReference type="ChEBI" id="CHEBI:16526"/>
        <dbReference type="ChEBI" id="CHEBI:64479"/>
        <dbReference type="ChEBI" id="CHEBI:78449"/>
        <dbReference type="ChEBI" id="CHEBI:83989"/>
        <dbReference type="ChEBI" id="CHEBI:138538"/>
        <dbReference type="EC" id="2.3.1.179"/>
    </reaction>
</comment>
<evidence type="ECO:0000256" key="4">
    <source>
        <dbReference type="ARBA" id="ARBA00014657"/>
    </source>
</evidence>
<evidence type="ECO:0000256" key="12">
    <source>
        <dbReference type="ARBA" id="ARBA00047318"/>
    </source>
</evidence>
<evidence type="ECO:0000313" key="18">
    <source>
        <dbReference type="EMBL" id="MBV3391929.1"/>
    </source>
</evidence>
<keyword evidence="10 14" id="KW-0012">Acyltransferase</keyword>
<evidence type="ECO:0000313" key="20">
    <source>
        <dbReference type="Proteomes" id="UP001197492"/>
    </source>
</evidence>
<evidence type="ECO:0000256" key="8">
    <source>
        <dbReference type="ARBA" id="ARBA00023098"/>
    </source>
</evidence>
<accession>A0AAW4MRN9</accession>
<dbReference type="InterPro" id="IPR014031">
    <property type="entry name" value="Ketoacyl_synth_C"/>
</dbReference>
<proteinExistence type="inferred from homology"/>
<evidence type="ECO:0000256" key="13">
    <source>
        <dbReference type="ARBA" id="ARBA00047659"/>
    </source>
</evidence>
<evidence type="ECO:0000256" key="9">
    <source>
        <dbReference type="ARBA" id="ARBA00023160"/>
    </source>
</evidence>
<dbReference type="RefSeq" id="WP_217746980.1">
    <property type="nucleotide sequence ID" value="NZ_JAHOEB010000005.1"/>
</dbReference>
<dbReference type="GO" id="GO:0006633">
    <property type="term" value="P:fatty acid biosynthetic process"/>
    <property type="evidence" value="ECO:0007669"/>
    <property type="project" value="UniProtKB-UniRule"/>
</dbReference>
<evidence type="ECO:0000256" key="1">
    <source>
        <dbReference type="ARBA" id="ARBA00005194"/>
    </source>
</evidence>
<dbReference type="AlphaFoldDB" id="A0AAW4MRN9"/>
<dbReference type="Proteomes" id="UP001197492">
    <property type="component" value="Unassembled WGS sequence"/>
</dbReference>
<dbReference type="FunFam" id="3.40.47.10:FF:000009">
    <property type="entry name" value="3-oxoacyl-[acyl-carrier-protein] synthase 2"/>
    <property type="match status" value="1"/>
</dbReference>
<dbReference type="InterPro" id="IPR000794">
    <property type="entry name" value="Beta-ketoacyl_synthase"/>
</dbReference>
<dbReference type="InterPro" id="IPR020841">
    <property type="entry name" value="PKS_Beta-ketoAc_synthase_dom"/>
</dbReference>
<evidence type="ECO:0000313" key="17">
    <source>
        <dbReference type="EMBL" id="MBV3381904.1"/>
    </source>
</evidence>
<dbReference type="PIRSF" id="PIRSF000447">
    <property type="entry name" value="KAS_II"/>
    <property type="match status" value="1"/>
</dbReference>
<feature type="domain" description="Ketosynthase family 3 (KS3)" evidence="16">
    <location>
        <begin position="3"/>
        <end position="410"/>
    </location>
</feature>